<proteinExistence type="predicted"/>
<dbReference type="OrthoDB" id="8840at10239"/>
<evidence type="ECO:0000313" key="2">
    <source>
        <dbReference type="Proteomes" id="UP000203826"/>
    </source>
</evidence>
<accession>A0A0N9R1I4</accession>
<evidence type="ECO:0000313" key="1">
    <source>
        <dbReference type="EMBL" id="ALH23299.1"/>
    </source>
</evidence>
<dbReference type="KEGG" id="vg:26049260"/>
<keyword evidence="2" id="KW-1185">Reference proteome</keyword>
<reference evidence="1 2" key="1">
    <citation type="journal article" date="2015" name="Genome Announc.">
        <title>The 474-Kilobase-Pair Complete Genome Sequence of CeV-01B, a Virus Infecting Haptolina (Chrysochromulina) ericina (Prymnesiophyceae).</title>
        <authorList>
            <person name="Gallot-Lavallee L."/>
            <person name="Pagarete A."/>
            <person name="Legendre M."/>
            <person name="Santini S."/>
            <person name="Sandaa R.A."/>
            <person name="Himmelbauer H."/>
            <person name="Ogata H."/>
            <person name="Bratbak G."/>
            <person name="Claverie J.M."/>
        </authorList>
    </citation>
    <scope>NUCLEOTIDE SEQUENCE [LARGE SCALE GENOMIC DNA]</scope>
    <source>
        <strain evidence="1">CeV-01B</strain>
    </source>
</reference>
<protein>
    <submittedName>
        <fullName evidence="1">DUF2738 superfamily protein</fullName>
    </submittedName>
</protein>
<dbReference type="Proteomes" id="UP000203826">
    <property type="component" value="Segment"/>
</dbReference>
<sequence>MAAMTNDWEPIDAVEFNAETDYVYTKPKVNGQGGKGVGLLNANTKKSLDLSTPLMLTWGINEYVRDDGARTYDMSLQFPKEEYNSPEVAKFLENMKAFEAKLKADAIKNSKDWMNKPKLTPEVCDALWTPMLKYPKYPEGHENAGEFDYTRPPTLRLKVPVWDGVFNIEIYDTQSKPLFPNDKGVVPTELIPKQINVATVIRCGGLYFIGGKFGVTWKLHQAVVKPKVSMKGKCLVKLSASDRAALEVVGDDSDETTVGVTMADDTDDEEEEVVEETVEAVTVPEPVLVPEPEPELEPEPVAPVKKKVVRKKAVATVGA</sequence>
<name>A0A0N9R1I4_9VIRU</name>
<organism evidence="1 2">
    <name type="scientific">Chrysochromulina ericina virus CeV-01B</name>
    <dbReference type="NCBI Taxonomy" id="3070830"/>
    <lineage>
        <taxon>Viruses</taxon>
        <taxon>Varidnaviria</taxon>
        <taxon>Bamfordvirae</taxon>
        <taxon>Nucleocytoviricota</taxon>
        <taxon>Megaviricetes</taxon>
        <taxon>Imitervirales</taxon>
        <taxon>Mesomimiviridae</taxon>
        <taxon>Tethysvirus</taxon>
        <taxon>Tethysvirus raunefjordenense</taxon>
    </lineage>
</organism>
<gene>
    <name evidence="1" type="ORF">ceV_393</name>
</gene>
<dbReference type="EMBL" id="KT820662">
    <property type="protein sequence ID" value="ALH23299.1"/>
    <property type="molecule type" value="Genomic_DNA"/>
</dbReference>